<sequence>MRKAISRRTAISIAAGGLAAACVPLAGPMRPLLANHPDYRRALGAALRDPDIAAVYMRRGYAPLWLDANGAITAAGSQALAAISKAGDYDISLERVAAVRQLAAADDKTPAGAGELEGGLSRLVGRFGAALQGPPEAQDLLWTTSNRGRPRASPGRIVQDIAETEARDKGLSDVLSVHPLLDELAVAVKSRREGLTTPTVPHARNGSPEPASNARTLKLNFARLRALPASPGPRHVVVNTASAILYAYEGRQIVTTMRVVVGAPQTATPMMAGAIEYAILNPYWNIPQDLLRERIAPAVLQNGVAAFDGRGLEALSDWSESARRLDPSGLDWRAIAAGALRVRVRQQPGPENMMGRVKFMLPNDLGIYLHDTPDQRLFARPDRAFSAGCVRLEDPQGLFEWLFNRPLGSAADGTAEQPVPLRQPVPIYLIYQTSTASKARTVEFWPDIYGRDGL</sequence>
<dbReference type="PANTHER" id="PTHR41533:SF2">
    <property type="entry name" value="BLR7131 PROTEIN"/>
    <property type="match status" value="1"/>
</dbReference>
<keyword evidence="10" id="KW-1185">Reference proteome</keyword>
<evidence type="ECO:0000256" key="3">
    <source>
        <dbReference type="ARBA" id="ARBA00022679"/>
    </source>
</evidence>
<dbReference type="GO" id="GO:0009252">
    <property type="term" value="P:peptidoglycan biosynthetic process"/>
    <property type="evidence" value="ECO:0007669"/>
    <property type="project" value="UniProtKB-UniPathway"/>
</dbReference>
<feature type="active site" description="Proton donor/acceptor" evidence="7">
    <location>
        <position position="370"/>
    </location>
</feature>
<evidence type="ECO:0000256" key="5">
    <source>
        <dbReference type="ARBA" id="ARBA00022984"/>
    </source>
</evidence>
<evidence type="ECO:0000256" key="7">
    <source>
        <dbReference type="PROSITE-ProRule" id="PRU01373"/>
    </source>
</evidence>
<keyword evidence="6 7" id="KW-0961">Cell wall biogenesis/degradation</keyword>
<dbReference type="Proteomes" id="UP000298216">
    <property type="component" value="Unassembled WGS sequence"/>
</dbReference>
<organism evidence="9 10">
    <name type="scientific">Brevundimonas intermedia</name>
    <dbReference type="NCBI Taxonomy" id="74315"/>
    <lineage>
        <taxon>Bacteria</taxon>
        <taxon>Pseudomonadati</taxon>
        <taxon>Pseudomonadota</taxon>
        <taxon>Alphaproteobacteria</taxon>
        <taxon>Caulobacterales</taxon>
        <taxon>Caulobacteraceae</taxon>
        <taxon>Brevundimonas</taxon>
    </lineage>
</organism>
<dbReference type="PROSITE" id="PS51318">
    <property type="entry name" value="TAT"/>
    <property type="match status" value="1"/>
</dbReference>
<dbReference type="InterPro" id="IPR005490">
    <property type="entry name" value="LD_TPept_cat_dom"/>
</dbReference>
<keyword evidence="5 7" id="KW-0573">Peptidoglycan synthesis</keyword>
<dbReference type="InterPro" id="IPR045380">
    <property type="entry name" value="LD_TPept_scaffold_dom"/>
</dbReference>
<protein>
    <recommendedName>
        <fullName evidence="8">L,D-TPase catalytic domain-containing protein</fullName>
    </recommendedName>
</protein>
<dbReference type="SUPFAM" id="SSF141523">
    <property type="entry name" value="L,D-transpeptidase catalytic domain-like"/>
    <property type="match status" value="1"/>
</dbReference>
<feature type="active site" description="Nucleophile" evidence="7">
    <location>
        <position position="389"/>
    </location>
</feature>
<evidence type="ECO:0000313" key="9">
    <source>
        <dbReference type="EMBL" id="TFW14224.1"/>
    </source>
</evidence>
<dbReference type="GO" id="GO:0008360">
    <property type="term" value="P:regulation of cell shape"/>
    <property type="evidence" value="ECO:0007669"/>
    <property type="project" value="UniProtKB-UniRule"/>
</dbReference>
<dbReference type="CDD" id="cd16913">
    <property type="entry name" value="YkuD_like"/>
    <property type="match status" value="1"/>
</dbReference>
<accession>A0A4Y9RYU2</accession>
<dbReference type="RefSeq" id="WP_135193612.1">
    <property type="nucleotide sequence ID" value="NZ_SPVH01000002.1"/>
</dbReference>
<dbReference type="InterPro" id="IPR038063">
    <property type="entry name" value="Transpep_catalytic_dom"/>
</dbReference>
<evidence type="ECO:0000256" key="2">
    <source>
        <dbReference type="ARBA" id="ARBA00005992"/>
    </source>
</evidence>
<evidence type="ECO:0000256" key="4">
    <source>
        <dbReference type="ARBA" id="ARBA00022960"/>
    </source>
</evidence>
<comment type="pathway">
    <text evidence="1 7">Cell wall biogenesis; peptidoglycan biosynthesis.</text>
</comment>
<dbReference type="Pfam" id="PF20142">
    <property type="entry name" value="Scaffold"/>
    <property type="match status" value="1"/>
</dbReference>
<dbReference type="Gene3D" id="2.40.440.10">
    <property type="entry name" value="L,D-transpeptidase catalytic domain-like"/>
    <property type="match status" value="1"/>
</dbReference>
<reference evidence="9 10" key="1">
    <citation type="submission" date="2019-03" db="EMBL/GenBank/DDBJ databases">
        <title>Draft genome of Brevundimonas sp. a heavy metal resistant soil bacteria.</title>
        <authorList>
            <person name="Soto J."/>
        </authorList>
    </citation>
    <scope>NUCLEOTIDE SEQUENCE [LARGE SCALE GENOMIC DNA]</scope>
    <source>
        <strain evidence="9 10">B-10</strain>
    </source>
</reference>
<evidence type="ECO:0000259" key="8">
    <source>
        <dbReference type="PROSITE" id="PS52029"/>
    </source>
</evidence>
<proteinExistence type="inferred from homology"/>
<dbReference type="GO" id="GO:0016740">
    <property type="term" value="F:transferase activity"/>
    <property type="evidence" value="ECO:0007669"/>
    <property type="project" value="UniProtKB-KW"/>
</dbReference>
<evidence type="ECO:0000256" key="6">
    <source>
        <dbReference type="ARBA" id="ARBA00023316"/>
    </source>
</evidence>
<comment type="caution">
    <text evidence="9">The sequence shown here is derived from an EMBL/GenBank/DDBJ whole genome shotgun (WGS) entry which is preliminary data.</text>
</comment>
<dbReference type="OrthoDB" id="9778545at2"/>
<dbReference type="InterPro" id="IPR006311">
    <property type="entry name" value="TAT_signal"/>
</dbReference>
<keyword evidence="4 7" id="KW-0133">Cell shape</keyword>
<dbReference type="PANTHER" id="PTHR41533">
    <property type="entry name" value="L,D-TRANSPEPTIDASE HI_1667-RELATED"/>
    <property type="match status" value="1"/>
</dbReference>
<dbReference type="GO" id="GO:0004180">
    <property type="term" value="F:carboxypeptidase activity"/>
    <property type="evidence" value="ECO:0007669"/>
    <property type="project" value="UniProtKB-ARBA"/>
</dbReference>
<name>A0A4Y9RYU2_9CAUL</name>
<keyword evidence="3" id="KW-0808">Transferase</keyword>
<evidence type="ECO:0000256" key="1">
    <source>
        <dbReference type="ARBA" id="ARBA00004752"/>
    </source>
</evidence>
<dbReference type="InterPro" id="IPR052905">
    <property type="entry name" value="LD-transpeptidase_YkuD-like"/>
</dbReference>
<dbReference type="Pfam" id="PF03734">
    <property type="entry name" value="YkuD"/>
    <property type="match status" value="1"/>
</dbReference>
<gene>
    <name evidence="9" type="ORF">EGY25_03210</name>
</gene>
<dbReference type="GO" id="GO:0071555">
    <property type="term" value="P:cell wall organization"/>
    <property type="evidence" value="ECO:0007669"/>
    <property type="project" value="UniProtKB-UniRule"/>
</dbReference>
<dbReference type="PROSITE" id="PS51257">
    <property type="entry name" value="PROKAR_LIPOPROTEIN"/>
    <property type="match status" value="1"/>
</dbReference>
<comment type="similarity">
    <text evidence="2">Belongs to the YkuD family.</text>
</comment>
<feature type="domain" description="L,D-TPase catalytic" evidence="8">
    <location>
        <begin position="234"/>
        <end position="414"/>
    </location>
</feature>
<evidence type="ECO:0000313" key="10">
    <source>
        <dbReference type="Proteomes" id="UP000298216"/>
    </source>
</evidence>
<dbReference type="UniPathway" id="UPA00219"/>
<dbReference type="PROSITE" id="PS52029">
    <property type="entry name" value="LD_TPASE"/>
    <property type="match status" value="1"/>
</dbReference>
<dbReference type="AlphaFoldDB" id="A0A4Y9RYU2"/>
<dbReference type="EMBL" id="SPVH01000002">
    <property type="protein sequence ID" value="TFW14224.1"/>
    <property type="molecule type" value="Genomic_DNA"/>
</dbReference>